<name>A0ABN1VXB1_9ACTN</name>
<evidence type="ECO:0000313" key="2">
    <source>
        <dbReference type="EMBL" id="GAA1226445.1"/>
    </source>
</evidence>
<evidence type="ECO:0008006" key="4">
    <source>
        <dbReference type="Google" id="ProtNLM"/>
    </source>
</evidence>
<dbReference type="Proteomes" id="UP001500037">
    <property type="component" value="Unassembled WGS sequence"/>
</dbReference>
<keyword evidence="3" id="KW-1185">Reference proteome</keyword>
<sequence>MASTPHNAQHGPPRDDNRDGPAGGGSGDPSTPDRLPAWQGDPYLQVVWGDAPVITGDLGPQGQGGGGAHRSHPAFTVDLGSIRDCENGMLGQARESVAGYMQLKERVRSAIDADTVWGQHAMKLVEHTSILNSYGTYTPARPDTLEADGPVQQSAEAYAKVMNPVMSEVLRQIADSIESVGQFVALLNRAGQQYAAADRSSFFPDPPPPVVPATA</sequence>
<protein>
    <recommendedName>
        <fullName evidence="4">PE family protein</fullName>
    </recommendedName>
</protein>
<accession>A0ABN1VXB1</accession>
<dbReference type="EMBL" id="BAAALF010000018">
    <property type="protein sequence ID" value="GAA1226445.1"/>
    <property type="molecule type" value="Genomic_DNA"/>
</dbReference>
<proteinExistence type="predicted"/>
<gene>
    <name evidence="2" type="ORF">GCM10009665_16230</name>
</gene>
<comment type="caution">
    <text evidence="2">The sequence shown here is derived from an EMBL/GenBank/DDBJ whole genome shotgun (WGS) entry which is preliminary data.</text>
</comment>
<evidence type="ECO:0000313" key="3">
    <source>
        <dbReference type="Proteomes" id="UP001500037"/>
    </source>
</evidence>
<evidence type="ECO:0000256" key="1">
    <source>
        <dbReference type="SAM" id="MobiDB-lite"/>
    </source>
</evidence>
<organism evidence="2 3">
    <name type="scientific">Kitasatospora nipponensis</name>
    <dbReference type="NCBI Taxonomy" id="258049"/>
    <lineage>
        <taxon>Bacteria</taxon>
        <taxon>Bacillati</taxon>
        <taxon>Actinomycetota</taxon>
        <taxon>Actinomycetes</taxon>
        <taxon>Kitasatosporales</taxon>
        <taxon>Streptomycetaceae</taxon>
        <taxon>Kitasatospora</taxon>
    </lineage>
</organism>
<dbReference type="RefSeq" id="WP_344440560.1">
    <property type="nucleotide sequence ID" value="NZ_BAAALF010000018.1"/>
</dbReference>
<feature type="region of interest" description="Disordered" evidence="1">
    <location>
        <begin position="1"/>
        <end position="39"/>
    </location>
</feature>
<reference evidence="2 3" key="1">
    <citation type="journal article" date="2019" name="Int. J. Syst. Evol. Microbiol.">
        <title>The Global Catalogue of Microorganisms (GCM) 10K type strain sequencing project: providing services to taxonomists for standard genome sequencing and annotation.</title>
        <authorList>
            <consortium name="The Broad Institute Genomics Platform"/>
            <consortium name="The Broad Institute Genome Sequencing Center for Infectious Disease"/>
            <person name="Wu L."/>
            <person name="Ma J."/>
        </authorList>
    </citation>
    <scope>NUCLEOTIDE SEQUENCE [LARGE SCALE GENOMIC DNA]</scope>
    <source>
        <strain evidence="2 3">JCM 13004</strain>
    </source>
</reference>